<dbReference type="InterPro" id="IPR029021">
    <property type="entry name" value="Prot-tyrosine_phosphatase-like"/>
</dbReference>
<keyword evidence="16" id="KW-1185">Reference proteome</keyword>
<dbReference type="GO" id="GO:0004651">
    <property type="term" value="F:polynucleotide 5'-phosphatase activity"/>
    <property type="evidence" value="ECO:0007669"/>
    <property type="project" value="TreeGrafter"/>
</dbReference>
<evidence type="ECO:0000256" key="9">
    <source>
        <dbReference type="ARBA" id="ARBA00068666"/>
    </source>
</evidence>
<evidence type="ECO:0000256" key="12">
    <source>
        <dbReference type="SAM" id="MobiDB-lite"/>
    </source>
</evidence>
<dbReference type="Gene3D" id="3.90.190.10">
    <property type="entry name" value="Protein tyrosine phosphatase superfamily"/>
    <property type="match status" value="1"/>
</dbReference>
<proteinExistence type="inferred from homology"/>
<evidence type="ECO:0000313" key="16">
    <source>
        <dbReference type="Proteomes" id="UP000694580"/>
    </source>
</evidence>
<dbReference type="InterPro" id="IPR000340">
    <property type="entry name" value="Dual-sp_phosphatase_cat-dom"/>
</dbReference>
<protein>
    <recommendedName>
        <fullName evidence="9">RNA/RNP complex-1-interacting phosphatase</fullName>
    </recommendedName>
    <alternativeName>
        <fullName evidence="10">Dual specificity protein phosphatase 11</fullName>
    </alternativeName>
    <alternativeName>
        <fullName evidence="11">Phosphatase that interacts with RNA/RNP complex 1</fullName>
    </alternativeName>
</protein>
<dbReference type="AlphaFoldDB" id="A0AAY4E613"/>
<keyword evidence="6" id="KW-0539">Nucleus</keyword>
<dbReference type="FunFam" id="3.90.190.10:FF:000064">
    <property type="entry name" value="RNA/RNP complex-1-interacting phosphatase homolog"/>
    <property type="match status" value="1"/>
</dbReference>
<name>A0AAY4E613_9TELE</name>
<dbReference type="InterPro" id="IPR020422">
    <property type="entry name" value="TYR_PHOSPHATASE_DUAL_dom"/>
</dbReference>
<evidence type="ECO:0000256" key="10">
    <source>
        <dbReference type="ARBA" id="ARBA00076572"/>
    </source>
</evidence>
<dbReference type="GO" id="GO:0003723">
    <property type="term" value="F:RNA binding"/>
    <property type="evidence" value="ECO:0007669"/>
    <property type="project" value="UniProtKB-KW"/>
</dbReference>
<dbReference type="InterPro" id="IPR000387">
    <property type="entry name" value="Tyr_Pase_dom"/>
</dbReference>
<feature type="region of interest" description="Disordered" evidence="12">
    <location>
        <begin position="200"/>
        <end position="348"/>
    </location>
</feature>
<evidence type="ECO:0000256" key="2">
    <source>
        <dbReference type="ARBA" id="ARBA00008601"/>
    </source>
</evidence>
<reference evidence="15" key="2">
    <citation type="submission" date="2025-08" db="UniProtKB">
        <authorList>
            <consortium name="Ensembl"/>
        </authorList>
    </citation>
    <scope>IDENTIFICATION</scope>
</reference>
<reference evidence="15" key="3">
    <citation type="submission" date="2025-09" db="UniProtKB">
        <authorList>
            <consortium name="Ensembl"/>
        </authorList>
    </citation>
    <scope>IDENTIFICATION</scope>
</reference>
<dbReference type="SMART" id="SM00195">
    <property type="entry name" value="DSPc"/>
    <property type="match status" value="1"/>
</dbReference>
<dbReference type="CDD" id="cd17665">
    <property type="entry name" value="DSP_DUSP11"/>
    <property type="match status" value="1"/>
</dbReference>
<dbReference type="Ensembl" id="ENSDCDT00010063178.1">
    <property type="protein sequence ID" value="ENSDCDP00010052689.1"/>
    <property type="gene ID" value="ENSDCDG00010030740.1"/>
</dbReference>
<evidence type="ECO:0000256" key="5">
    <source>
        <dbReference type="ARBA" id="ARBA00022912"/>
    </source>
</evidence>
<keyword evidence="5" id="KW-0904">Protein phosphatase</keyword>
<dbReference type="PROSITE" id="PS50056">
    <property type="entry name" value="TYR_PHOSPHATASE_2"/>
    <property type="match status" value="1"/>
</dbReference>
<dbReference type="InterPro" id="IPR003595">
    <property type="entry name" value="Tyr_Pase_cat"/>
</dbReference>
<dbReference type="PANTHER" id="PTHR10367">
    <property type="entry name" value="MRNA-CAPPING ENZYME"/>
    <property type="match status" value="1"/>
</dbReference>
<evidence type="ECO:0000256" key="1">
    <source>
        <dbReference type="ARBA" id="ARBA00004123"/>
    </source>
</evidence>
<dbReference type="PANTHER" id="PTHR10367:SF9">
    <property type="entry name" value="DUAL-SPECIFICITY PHOSPHATASE 11 (RNA_RNP COMPLEX 1-INTERACTING)"/>
    <property type="match status" value="1"/>
</dbReference>
<dbReference type="PROSITE" id="PS50054">
    <property type="entry name" value="TYR_PHOSPHATASE_DUAL"/>
    <property type="match status" value="1"/>
</dbReference>
<gene>
    <name evidence="15" type="primary">DUSP11</name>
</gene>
<dbReference type="GeneTree" id="ENSGT00940000155847"/>
<dbReference type="GO" id="GO:0005634">
    <property type="term" value="C:nucleus"/>
    <property type="evidence" value="ECO:0007669"/>
    <property type="project" value="UniProtKB-SubCell"/>
</dbReference>
<keyword evidence="3" id="KW-0378">Hydrolase</keyword>
<evidence type="ECO:0000259" key="13">
    <source>
        <dbReference type="PROSITE" id="PS50054"/>
    </source>
</evidence>
<feature type="domain" description="Tyrosine specific protein phosphatases" evidence="14">
    <location>
        <begin position="106"/>
        <end position="175"/>
    </location>
</feature>
<evidence type="ECO:0000259" key="14">
    <source>
        <dbReference type="PROSITE" id="PS50056"/>
    </source>
</evidence>
<comment type="function">
    <text evidence="7">Possesses RNA 5'-triphosphatase and diphosphatase activities, but displays a poor protein-tyrosine phosphatase activity. In addition, has phosphatase activity with ATP, ADP and O-methylfluorescein phosphate (in vitro). Binds to RNA. May participate in nuclear mRNA metabolism.</text>
</comment>
<comment type="similarity">
    <text evidence="2">Belongs to the protein-tyrosine phosphatase family. Non-receptor class dual specificity subfamily.</text>
</comment>
<organism evidence="15 16">
    <name type="scientific">Denticeps clupeoides</name>
    <name type="common">denticle herring</name>
    <dbReference type="NCBI Taxonomy" id="299321"/>
    <lineage>
        <taxon>Eukaryota</taxon>
        <taxon>Metazoa</taxon>
        <taxon>Chordata</taxon>
        <taxon>Craniata</taxon>
        <taxon>Vertebrata</taxon>
        <taxon>Euteleostomi</taxon>
        <taxon>Actinopterygii</taxon>
        <taxon>Neopterygii</taxon>
        <taxon>Teleostei</taxon>
        <taxon>Clupei</taxon>
        <taxon>Clupeiformes</taxon>
        <taxon>Denticipitoidei</taxon>
        <taxon>Denticipitidae</taxon>
        <taxon>Denticeps</taxon>
    </lineage>
</organism>
<evidence type="ECO:0000256" key="11">
    <source>
        <dbReference type="ARBA" id="ARBA00080235"/>
    </source>
</evidence>
<feature type="compositionally biased region" description="Basic residues" evidence="12">
    <location>
        <begin position="434"/>
        <end position="444"/>
    </location>
</feature>
<dbReference type="SUPFAM" id="SSF52799">
    <property type="entry name" value="(Phosphotyrosine protein) phosphatases II"/>
    <property type="match status" value="1"/>
</dbReference>
<feature type="region of interest" description="Disordered" evidence="12">
    <location>
        <begin position="405"/>
        <end position="444"/>
    </location>
</feature>
<dbReference type="InterPro" id="IPR016130">
    <property type="entry name" value="Tyr_Pase_AS"/>
</dbReference>
<evidence type="ECO:0000256" key="6">
    <source>
        <dbReference type="ARBA" id="ARBA00023242"/>
    </source>
</evidence>
<evidence type="ECO:0000256" key="8">
    <source>
        <dbReference type="ARBA" id="ARBA00065987"/>
    </source>
</evidence>
<dbReference type="SMART" id="SM00404">
    <property type="entry name" value="PTPc_motif"/>
    <property type="match status" value="1"/>
</dbReference>
<evidence type="ECO:0000256" key="3">
    <source>
        <dbReference type="ARBA" id="ARBA00022801"/>
    </source>
</evidence>
<accession>A0AAY4E613</accession>
<evidence type="ECO:0000313" key="15">
    <source>
        <dbReference type="Ensembl" id="ENSDCDP00010052689.1"/>
    </source>
</evidence>
<feature type="compositionally biased region" description="Basic and acidic residues" evidence="12">
    <location>
        <begin position="265"/>
        <end position="277"/>
    </location>
</feature>
<evidence type="ECO:0000256" key="4">
    <source>
        <dbReference type="ARBA" id="ARBA00022884"/>
    </source>
</evidence>
<dbReference type="GO" id="GO:0004721">
    <property type="term" value="F:phosphoprotein phosphatase activity"/>
    <property type="evidence" value="ECO:0007669"/>
    <property type="project" value="UniProtKB-KW"/>
</dbReference>
<dbReference type="Pfam" id="PF00782">
    <property type="entry name" value="DSPc"/>
    <property type="match status" value="1"/>
</dbReference>
<feature type="compositionally biased region" description="Basic and acidic residues" evidence="12">
    <location>
        <begin position="306"/>
        <end position="318"/>
    </location>
</feature>
<evidence type="ECO:0000256" key="7">
    <source>
        <dbReference type="ARBA" id="ARBA00054725"/>
    </source>
</evidence>
<feature type="compositionally biased region" description="Basic and acidic residues" evidence="12">
    <location>
        <begin position="224"/>
        <end position="236"/>
    </location>
</feature>
<feature type="domain" description="Tyrosine-protein phosphatase" evidence="13">
    <location>
        <begin position="38"/>
        <end position="186"/>
    </location>
</feature>
<keyword evidence="4" id="KW-0694">RNA-binding</keyword>
<dbReference type="InterPro" id="IPR051029">
    <property type="entry name" value="mRNA_Capping_Enz/RNA_Phosphat"/>
</dbReference>
<comment type="subcellular location">
    <subcellularLocation>
        <location evidence="1">Nucleus</location>
    </subcellularLocation>
</comment>
<dbReference type="PROSITE" id="PS00383">
    <property type="entry name" value="TYR_PHOSPHATASE_1"/>
    <property type="match status" value="1"/>
</dbReference>
<comment type="subunit">
    <text evidence="8">Monomer. May interact with SFRS7 and SFRS9/SRP30C.</text>
</comment>
<dbReference type="Proteomes" id="UP000694580">
    <property type="component" value="Chromosome 3"/>
</dbReference>
<sequence length="444" mass="50272">MASKKKKGIPDRWMDYEALGKRIPGTRFIAFKVPLIKSLSCCLSPSEAFGPFDLVRRLEKEKQVLGLIIDLTFTTRYYKPMDLPDTVHYVKIFTAGHEVPSNQTILSFKRAVRKFLRDNGDNDKLIGVHCTHGLNRTGYLVCRYLIDVNGMDPKEAIELFNASRGHCIERQNYLDDLQFGPKRSNDGIEEPDQELVRGSATWRGGDHTQAGRAAPQRQWKTHRASNDGTKEPDQELVRGSATWRGGDHTQAGRAAPQRQWKTHRASNDGTKEPDQELVRGSATWRGGDHTQAGRAAPQRQWKTHRASNDGTKEPDQELFRGSATWRGGDHTQAGRAAPQRQWESHRATTPYQWHRNMNQRYNNEGPALMRSQRPPPVDWKRGPPIPCHPPYPMHLPRYTFGAPPAAPNGHMPPLAHSPGFQKGEHNCRPPSKSYKGKQSGKIHY</sequence>
<reference evidence="15 16" key="1">
    <citation type="submission" date="2020-06" db="EMBL/GenBank/DDBJ databases">
        <authorList>
            <consortium name="Wellcome Sanger Institute Data Sharing"/>
        </authorList>
    </citation>
    <scope>NUCLEOTIDE SEQUENCE [LARGE SCALE GENOMIC DNA]</scope>
</reference>